<feature type="signal peptide" evidence="3">
    <location>
        <begin position="1"/>
        <end position="18"/>
    </location>
</feature>
<dbReference type="GO" id="GO:0016614">
    <property type="term" value="F:oxidoreductase activity, acting on CH-OH group of donors"/>
    <property type="evidence" value="ECO:0007669"/>
    <property type="project" value="InterPro"/>
</dbReference>
<dbReference type="OrthoDB" id="413885at2759"/>
<reference evidence="5" key="1">
    <citation type="submission" date="2020-05" db="EMBL/GenBank/DDBJ databases">
        <title>Mycena genomes resolve the evolution of fungal bioluminescence.</title>
        <authorList>
            <person name="Tsai I.J."/>
        </authorList>
    </citation>
    <scope>NUCLEOTIDE SEQUENCE</scope>
    <source>
        <strain evidence="5">CCC161011</strain>
    </source>
</reference>
<feature type="domain" description="Glucose-methanol-choline oxidoreductase N-terminal" evidence="4">
    <location>
        <begin position="316"/>
        <end position="339"/>
    </location>
</feature>
<dbReference type="PANTHER" id="PTHR47190">
    <property type="entry name" value="DEHYDROGENASE, PUTATIVE-RELATED"/>
    <property type="match status" value="1"/>
</dbReference>
<dbReference type="CDD" id="cd09630">
    <property type="entry name" value="CDH_like_cytochrome"/>
    <property type="match status" value="1"/>
</dbReference>
<evidence type="ECO:0000313" key="6">
    <source>
        <dbReference type="Proteomes" id="UP000620124"/>
    </source>
</evidence>
<dbReference type="EMBL" id="JACAZI010000002">
    <property type="protein sequence ID" value="KAF7369026.1"/>
    <property type="molecule type" value="Genomic_DNA"/>
</dbReference>
<gene>
    <name evidence="5" type="ORF">MVEN_00229400</name>
</gene>
<dbReference type="InterPro" id="IPR015920">
    <property type="entry name" value="Cellobiose_DH-like_cyt"/>
</dbReference>
<dbReference type="SUPFAM" id="SSF54373">
    <property type="entry name" value="FAD-linked reductases, C-terminal domain"/>
    <property type="match status" value="1"/>
</dbReference>
<dbReference type="PROSITE" id="PS00623">
    <property type="entry name" value="GMC_OXRED_1"/>
    <property type="match status" value="1"/>
</dbReference>
<evidence type="ECO:0000256" key="1">
    <source>
        <dbReference type="ARBA" id="ARBA00001974"/>
    </source>
</evidence>
<dbReference type="Pfam" id="PF16010">
    <property type="entry name" value="CDH-cyt"/>
    <property type="match status" value="1"/>
</dbReference>
<dbReference type="AlphaFoldDB" id="A0A8H7DEY6"/>
<organism evidence="5 6">
    <name type="scientific">Mycena venus</name>
    <dbReference type="NCBI Taxonomy" id="2733690"/>
    <lineage>
        <taxon>Eukaryota</taxon>
        <taxon>Fungi</taxon>
        <taxon>Dikarya</taxon>
        <taxon>Basidiomycota</taxon>
        <taxon>Agaricomycotina</taxon>
        <taxon>Agaricomycetes</taxon>
        <taxon>Agaricomycetidae</taxon>
        <taxon>Agaricales</taxon>
        <taxon>Marasmiineae</taxon>
        <taxon>Mycenaceae</taxon>
        <taxon>Mycena</taxon>
    </lineage>
</organism>
<dbReference type="Gene3D" id="3.50.50.60">
    <property type="entry name" value="FAD/NAD(P)-binding domain"/>
    <property type="match status" value="1"/>
</dbReference>
<dbReference type="InterPro" id="IPR000172">
    <property type="entry name" value="GMC_OxRdtase_N"/>
</dbReference>
<evidence type="ECO:0000256" key="2">
    <source>
        <dbReference type="RuleBase" id="RU003968"/>
    </source>
</evidence>
<evidence type="ECO:0000256" key="3">
    <source>
        <dbReference type="SAM" id="SignalP"/>
    </source>
</evidence>
<dbReference type="Pfam" id="PF00732">
    <property type="entry name" value="GMC_oxred_N"/>
    <property type="match status" value="1"/>
</dbReference>
<keyword evidence="6" id="KW-1185">Reference proteome</keyword>
<dbReference type="InterPro" id="IPR036188">
    <property type="entry name" value="FAD/NAD-bd_sf"/>
</dbReference>
<accession>A0A8H7DEY6</accession>
<dbReference type="Pfam" id="PF05199">
    <property type="entry name" value="GMC_oxred_C"/>
    <property type="match status" value="1"/>
</dbReference>
<dbReference type="GO" id="GO:0050660">
    <property type="term" value="F:flavin adenine dinucleotide binding"/>
    <property type="evidence" value="ECO:0007669"/>
    <property type="project" value="InterPro"/>
</dbReference>
<comment type="caution">
    <text evidence="5">The sequence shown here is derived from an EMBL/GenBank/DDBJ whole genome shotgun (WGS) entry which is preliminary data.</text>
</comment>
<keyword evidence="2" id="KW-0285">Flavoprotein</keyword>
<proteinExistence type="inferred from homology"/>
<dbReference type="InterPro" id="IPR053208">
    <property type="entry name" value="GMC_Oxidoreductase_CD"/>
</dbReference>
<comment type="similarity">
    <text evidence="2">Belongs to the GMC oxidoreductase family.</text>
</comment>
<comment type="cofactor">
    <cofactor evidence="1">
        <name>FAD</name>
        <dbReference type="ChEBI" id="CHEBI:57692"/>
    </cofactor>
</comment>
<dbReference type="InterPro" id="IPR007867">
    <property type="entry name" value="GMC_OxRtase_C"/>
</dbReference>
<keyword evidence="2" id="KW-0274">FAD</keyword>
<dbReference type="SUPFAM" id="SSF51905">
    <property type="entry name" value="FAD/NAD(P)-binding domain"/>
    <property type="match status" value="1"/>
</dbReference>
<sequence length="771" mass="82092">MLLRLSLGVLPFVGSALAQAAAQFTDPDNGITFWGITDVVHNVTYGYVFPPLATSGPNPNEYIGTIVSPLVNQWNGFALSGSMIDSLLIAAWPNNGKIVFTTRYATSNVLPDVYPGPVITTLPTSYVNATHWKWVFRCQNCTSWTGGSIDVSSQAAVPAWCSSTIAVDDPADPGTSMVQHTDFGFYFFPFGEAHVSASVYNNWAAGGTGGGTTTTTSSTTTTTTAPPTRTATPVDYIIVGSGPGGIITADRLSQANKSVLLLERGGPSTGQTGGTYQAPWLVGTNLTKFDVPGLFESMFTDPNDFWWCKDITVFAGCLLGGGGSVNGALYWLPADQDFATTAGWPQEWTNHQPYTNALKARLPPTDAPSTDGKRYLEQVFDVVAQLLIPQGFRNVTINNVPDDKDHIYGYSAYDFIKGKRGGPVATYLQTALARKNFKLQLNTNVWNVVRNGSQITGVKTNDTTVKDGFYPLNPGGRVILSAGTYGSARILFRSGIGPTDMINLVQGDPVAGPLLPPSSQWINLPVGYNVSDNPSINLVFTHPSVNSYDNWADVFTPGPPPADAAQYIASQSGIMAQASPRLNFWQAMGATDGVTRWLQGTARPGAASVTTNYTYNATQMFTITAYLSSGIKSRGRIGINAALNGLPLVNPWLVDPADKSTLIAGLKQIAGGVSLVPGMTMITPDNTTTIDAYVNSYDPSTMDSNHWVGSNIIGPAGQAVVDVNTKVYNTNNLFVVDASIVPTLPFGNPHGLVMSMAEQAAAKILALPVTN</sequence>
<name>A0A8H7DEY6_9AGAR</name>
<dbReference type="Proteomes" id="UP000620124">
    <property type="component" value="Unassembled WGS sequence"/>
</dbReference>
<feature type="chain" id="PRO_5034219317" evidence="3">
    <location>
        <begin position="19"/>
        <end position="771"/>
    </location>
</feature>
<evidence type="ECO:0000259" key="4">
    <source>
        <dbReference type="PROSITE" id="PS00623"/>
    </source>
</evidence>
<dbReference type="Gene3D" id="2.60.40.1210">
    <property type="entry name" value="Cellobiose dehydrogenase, cytochrome domain"/>
    <property type="match status" value="1"/>
</dbReference>
<dbReference type="SUPFAM" id="SSF49344">
    <property type="entry name" value="CBD9-like"/>
    <property type="match status" value="1"/>
</dbReference>
<protein>
    <submittedName>
        <fullName evidence="5">Cellobiose dehydrogenase</fullName>
    </submittedName>
</protein>
<dbReference type="Gene3D" id="3.30.410.10">
    <property type="entry name" value="Cholesterol Oxidase, domain 2"/>
    <property type="match status" value="1"/>
</dbReference>
<dbReference type="PRINTS" id="PR00411">
    <property type="entry name" value="PNDRDTASEI"/>
</dbReference>
<keyword evidence="3" id="KW-0732">Signal</keyword>
<dbReference type="PANTHER" id="PTHR47190:SF1">
    <property type="entry name" value="GLUCOSE-METHANOL-CHOLINE OXIDOREDUCTASE N-TERMINAL DOMAIN-CONTAINING PROTEIN"/>
    <property type="match status" value="1"/>
</dbReference>
<evidence type="ECO:0000313" key="5">
    <source>
        <dbReference type="EMBL" id="KAF7369026.1"/>
    </source>
</evidence>